<evidence type="ECO:0000256" key="10">
    <source>
        <dbReference type="ARBA" id="ARBA00023204"/>
    </source>
</evidence>
<keyword evidence="5 15" id="KW-0227">DNA damage</keyword>
<feature type="binding site" evidence="15">
    <location>
        <position position="124"/>
    </location>
    <ligand>
        <name>DNA</name>
        <dbReference type="ChEBI" id="CHEBI:16991"/>
    </ligand>
</feature>
<dbReference type="RefSeq" id="WP_252659736.1">
    <property type="nucleotide sequence ID" value="NZ_CP098611.1"/>
</dbReference>
<dbReference type="NCBIfam" id="NF002211">
    <property type="entry name" value="PRK01103.1"/>
    <property type="match status" value="1"/>
</dbReference>
<evidence type="ECO:0000313" key="19">
    <source>
        <dbReference type="Proteomes" id="UP001056708"/>
    </source>
</evidence>
<dbReference type="SUPFAM" id="SSF81624">
    <property type="entry name" value="N-terminal domain of MutM-like DNA repair proteins"/>
    <property type="match status" value="1"/>
</dbReference>
<evidence type="ECO:0000313" key="18">
    <source>
        <dbReference type="EMBL" id="USR89380.1"/>
    </source>
</evidence>
<dbReference type="InterPro" id="IPR015887">
    <property type="entry name" value="DNA_glyclase_Znf_dom_DNA_BS"/>
</dbReference>
<keyword evidence="12 15" id="KW-0511">Multifunctional enzyme</keyword>
<comment type="function">
    <text evidence="15">Involved in base excision repair of DNA damaged by oxidation or by mutagenic agents. Acts as DNA glycosylase that recognizes and removes damaged bases. Has a preference for oxidized purines, such as 7,8-dihydro-8-oxoguanine (8-oxoG). Has AP (apurinic/apyrimidinic) lyase activity and introduces nicks in the DNA strand. Cleaves the DNA backbone by beta-delta elimination to generate a single-strand break at the site of the removed base with both 3'- and 5'-phosphates.</text>
</comment>
<dbReference type="PANTHER" id="PTHR22993">
    <property type="entry name" value="FORMAMIDOPYRIMIDINE-DNA GLYCOSYLASE"/>
    <property type="match status" value="1"/>
</dbReference>
<dbReference type="NCBIfam" id="TIGR00577">
    <property type="entry name" value="fpg"/>
    <property type="match status" value="1"/>
</dbReference>
<dbReference type="Pfam" id="PF06827">
    <property type="entry name" value="zf-FPG_IleRS"/>
    <property type="match status" value="1"/>
</dbReference>
<evidence type="ECO:0000256" key="4">
    <source>
        <dbReference type="ARBA" id="ARBA00022723"/>
    </source>
</evidence>
<dbReference type="InterPro" id="IPR010979">
    <property type="entry name" value="Ribosomal_uS13-like_H2TH"/>
</dbReference>
<feature type="active site" description="Schiff-base intermediate with DNA" evidence="15">
    <location>
        <position position="2"/>
    </location>
</feature>
<dbReference type="InterPro" id="IPR020629">
    <property type="entry name" value="FPG_Glyclase"/>
</dbReference>
<evidence type="ECO:0000256" key="6">
    <source>
        <dbReference type="ARBA" id="ARBA00022771"/>
    </source>
</evidence>
<dbReference type="Proteomes" id="UP001056708">
    <property type="component" value="Chromosome"/>
</dbReference>
<evidence type="ECO:0000256" key="8">
    <source>
        <dbReference type="ARBA" id="ARBA00022833"/>
    </source>
</evidence>
<evidence type="ECO:0000256" key="2">
    <source>
        <dbReference type="ARBA" id="ARBA00009409"/>
    </source>
</evidence>
<dbReference type="Pfam" id="PF06831">
    <property type="entry name" value="H2TH"/>
    <property type="match status" value="1"/>
</dbReference>
<keyword evidence="8 15" id="KW-0862">Zinc</keyword>
<feature type="active site" description="Proton donor; for beta-elimination activity" evidence="15">
    <location>
        <position position="60"/>
    </location>
</feature>
<dbReference type="Pfam" id="PF01149">
    <property type="entry name" value="Fapy_DNA_glyco"/>
    <property type="match status" value="1"/>
</dbReference>
<keyword evidence="6 15" id="KW-0863">Zinc-finger</keyword>
<evidence type="ECO:0000256" key="3">
    <source>
        <dbReference type="ARBA" id="ARBA00011245"/>
    </source>
</evidence>
<comment type="catalytic activity">
    <reaction evidence="1 15">
        <text>Hydrolysis of DNA containing ring-opened 7-methylguanine residues, releasing 2,6-diamino-4-hydroxy-5-(N-methyl)formamidopyrimidine.</text>
        <dbReference type="EC" id="3.2.2.23"/>
    </reaction>
</comment>
<dbReference type="InterPro" id="IPR000214">
    <property type="entry name" value="Znf_DNA_glyclase/AP_lyase"/>
</dbReference>
<dbReference type="SMART" id="SM00898">
    <property type="entry name" value="Fapy_DNA_glyco"/>
    <property type="match status" value="1"/>
</dbReference>
<feature type="binding site" evidence="15">
    <location>
        <position position="169"/>
    </location>
    <ligand>
        <name>DNA</name>
        <dbReference type="ChEBI" id="CHEBI:16991"/>
    </ligand>
</feature>
<feature type="binding site" evidence="15">
    <location>
        <position position="105"/>
    </location>
    <ligand>
        <name>DNA</name>
        <dbReference type="ChEBI" id="CHEBI:16991"/>
    </ligand>
</feature>
<dbReference type="EC" id="3.2.2.23" evidence="15"/>
<accession>A0ABY5AKK7</accession>
<gene>
    <name evidence="15" type="primary">mutM</name>
    <name evidence="15" type="synonym">fpg</name>
    <name evidence="18" type="ORF">NEA10_10785</name>
</gene>
<comment type="similarity">
    <text evidence="2 15">Belongs to the FPG family.</text>
</comment>
<dbReference type="InterPro" id="IPR010663">
    <property type="entry name" value="Znf_FPG/IleRS"/>
</dbReference>
<reference evidence="18" key="1">
    <citation type="submission" date="2022-06" db="EMBL/GenBank/DDBJ databases">
        <title>Genome sequence of Phormidium yuhuli AB48 isolated from an industrial photobioreactor environment.</title>
        <authorList>
            <person name="Qiu Y."/>
            <person name="Noonan A.J.C."/>
            <person name="Dofher K."/>
            <person name="Koch M."/>
            <person name="Kieft B."/>
            <person name="Lin X."/>
            <person name="Ziels R.M."/>
            <person name="Hallam S.J."/>
        </authorList>
    </citation>
    <scope>NUCLEOTIDE SEQUENCE</scope>
    <source>
        <strain evidence="18">AB48</strain>
    </source>
</reference>
<feature type="active site" description="Proton donor; for delta-elimination activity" evidence="15">
    <location>
        <position position="278"/>
    </location>
</feature>
<dbReference type="InterPro" id="IPR015886">
    <property type="entry name" value="H2TH_FPG"/>
</dbReference>
<dbReference type="GO" id="GO:0008534">
    <property type="term" value="F:oxidized purine nucleobase lesion DNA N-glycosylase activity"/>
    <property type="evidence" value="ECO:0007669"/>
    <property type="project" value="UniProtKB-EC"/>
</dbReference>
<evidence type="ECO:0000256" key="7">
    <source>
        <dbReference type="ARBA" id="ARBA00022801"/>
    </source>
</evidence>
<dbReference type="PROSITE" id="PS51066">
    <property type="entry name" value="ZF_FPG_2"/>
    <property type="match status" value="1"/>
</dbReference>
<dbReference type="Gene3D" id="1.10.8.50">
    <property type="match status" value="1"/>
</dbReference>
<feature type="domain" description="Formamidopyrimidine-DNA glycosylase catalytic" evidence="17">
    <location>
        <begin position="2"/>
        <end position="127"/>
    </location>
</feature>
<protein>
    <recommendedName>
        <fullName evidence="15">Formamidopyrimidine-DNA glycosylase</fullName>
        <shortName evidence="15">Fapy-DNA glycosylase</shortName>
        <ecNumber evidence="15">3.2.2.23</ecNumber>
    </recommendedName>
    <alternativeName>
        <fullName evidence="15">DNA-(apurinic or apyrimidinic site) lyase MutM</fullName>
        <shortName evidence="15">AP lyase MutM</shortName>
        <ecNumber evidence="15">4.2.99.18</ecNumber>
    </alternativeName>
</protein>
<proteinExistence type="inferred from homology"/>
<evidence type="ECO:0000259" key="17">
    <source>
        <dbReference type="PROSITE" id="PS51068"/>
    </source>
</evidence>
<dbReference type="SMART" id="SM01232">
    <property type="entry name" value="H2TH"/>
    <property type="match status" value="1"/>
</dbReference>
<evidence type="ECO:0000259" key="16">
    <source>
        <dbReference type="PROSITE" id="PS51066"/>
    </source>
</evidence>
<keyword evidence="7 15" id="KW-0378">Hydrolase</keyword>
<dbReference type="SUPFAM" id="SSF57716">
    <property type="entry name" value="Glucocorticoid receptor-like (DNA-binding domain)"/>
    <property type="match status" value="1"/>
</dbReference>
<dbReference type="InterPro" id="IPR035937">
    <property type="entry name" value="FPG_N"/>
</dbReference>
<comment type="cofactor">
    <cofactor evidence="15">
        <name>Zn(2+)</name>
        <dbReference type="ChEBI" id="CHEBI:29105"/>
    </cofactor>
    <text evidence="15">Binds 1 zinc ion per subunit.</text>
</comment>
<organism evidence="18 19">
    <name type="scientific">Phormidium yuhuli AB48</name>
    <dbReference type="NCBI Taxonomy" id="2940671"/>
    <lineage>
        <taxon>Bacteria</taxon>
        <taxon>Bacillati</taxon>
        <taxon>Cyanobacteriota</taxon>
        <taxon>Cyanophyceae</taxon>
        <taxon>Oscillatoriophycideae</taxon>
        <taxon>Oscillatoriales</taxon>
        <taxon>Oscillatoriaceae</taxon>
        <taxon>Phormidium</taxon>
        <taxon>Phormidium yuhuli</taxon>
    </lineage>
</organism>
<keyword evidence="9 15" id="KW-0238">DNA-binding</keyword>
<dbReference type="HAMAP" id="MF_00103">
    <property type="entry name" value="Fapy_DNA_glycosyl"/>
    <property type="match status" value="1"/>
</dbReference>
<dbReference type="CDD" id="cd08966">
    <property type="entry name" value="EcFpg-like_N"/>
    <property type="match status" value="1"/>
</dbReference>
<dbReference type="PROSITE" id="PS01242">
    <property type="entry name" value="ZF_FPG_1"/>
    <property type="match status" value="1"/>
</dbReference>
<dbReference type="NCBIfam" id="NF010551">
    <property type="entry name" value="PRK13945.1"/>
    <property type="match status" value="1"/>
</dbReference>
<dbReference type="EMBL" id="CP098611">
    <property type="protein sequence ID" value="USR89380.1"/>
    <property type="molecule type" value="Genomic_DNA"/>
</dbReference>
<feature type="domain" description="FPG-type" evidence="16">
    <location>
        <begin position="254"/>
        <end position="288"/>
    </location>
</feature>
<evidence type="ECO:0000256" key="14">
    <source>
        <dbReference type="ARBA" id="ARBA00044632"/>
    </source>
</evidence>
<evidence type="ECO:0000256" key="5">
    <source>
        <dbReference type="ARBA" id="ARBA00022763"/>
    </source>
</evidence>
<keyword evidence="11 15" id="KW-0456">Lyase</keyword>
<keyword evidence="10 15" id="KW-0234">DNA repair</keyword>
<evidence type="ECO:0000256" key="13">
    <source>
        <dbReference type="ARBA" id="ARBA00023295"/>
    </source>
</evidence>
<dbReference type="Gene3D" id="3.20.190.10">
    <property type="entry name" value="MutM-like, N-terminal"/>
    <property type="match status" value="1"/>
</dbReference>
<dbReference type="SUPFAM" id="SSF46946">
    <property type="entry name" value="S13-like H2TH domain"/>
    <property type="match status" value="1"/>
</dbReference>
<evidence type="ECO:0000256" key="11">
    <source>
        <dbReference type="ARBA" id="ARBA00023239"/>
    </source>
</evidence>
<dbReference type="PANTHER" id="PTHR22993:SF9">
    <property type="entry name" value="FORMAMIDOPYRIMIDINE-DNA GLYCOSYLASE"/>
    <property type="match status" value="1"/>
</dbReference>
<evidence type="ECO:0000256" key="12">
    <source>
        <dbReference type="ARBA" id="ARBA00023268"/>
    </source>
</evidence>
<name>A0ABY5AKK7_9CYAN</name>
<keyword evidence="19" id="KW-1185">Reference proteome</keyword>
<keyword evidence="13 15" id="KW-0326">Glycosidase</keyword>
<evidence type="ECO:0000256" key="15">
    <source>
        <dbReference type="HAMAP-Rule" id="MF_00103"/>
    </source>
</evidence>
<evidence type="ECO:0000256" key="9">
    <source>
        <dbReference type="ARBA" id="ARBA00023125"/>
    </source>
</evidence>
<comment type="catalytic activity">
    <reaction evidence="14 15">
        <text>2'-deoxyribonucleotide-(2'-deoxyribose 5'-phosphate)-2'-deoxyribonucleotide-DNA = a 3'-end 2'-deoxyribonucleotide-(2,3-dehydro-2,3-deoxyribose 5'-phosphate)-DNA + a 5'-end 5'-phospho-2'-deoxyribonucleoside-DNA + H(+)</text>
        <dbReference type="Rhea" id="RHEA:66592"/>
        <dbReference type="Rhea" id="RHEA-COMP:13180"/>
        <dbReference type="Rhea" id="RHEA-COMP:16897"/>
        <dbReference type="Rhea" id="RHEA-COMP:17067"/>
        <dbReference type="ChEBI" id="CHEBI:15378"/>
        <dbReference type="ChEBI" id="CHEBI:136412"/>
        <dbReference type="ChEBI" id="CHEBI:157695"/>
        <dbReference type="ChEBI" id="CHEBI:167181"/>
        <dbReference type="EC" id="4.2.99.18"/>
    </reaction>
</comment>
<keyword evidence="4 15" id="KW-0479">Metal-binding</keyword>
<feature type="active site" description="Proton donor" evidence="15">
    <location>
        <position position="3"/>
    </location>
</feature>
<dbReference type="InterPro" id="IPR012319">
    <property type="entry name" value="FPG_cat"/>
</dbReference>
<dbReference type="PROSITE" id="PS51068">
    <property type="entry name" value="FPG_CAT"/>
    <property type="match status" value="1"/>
</dbReference>
<comment type="subunit">
    <text evidence="3 15">Monomer.</text>
</comment>
<dbReference type="EC" id="4.2.99.18" evidence="15"/>
<evidence type="ECO:0000256" key="1">
    <source>
        <dbReference type="ARBA" id="ARBA00001668"/>
    </source>
</evidence>
<sequence length="293" mass="32695">MPELPEVETVRRGLNAHTCQQRICGGTVLLNRSLASPAHANDFIEGMQGQSIRTWHRRGKYLIAQLGEDDSCDRLGPTADGWLGVHLRMTGQLLWCHPEDPLEKHTRVRLFFEGDRELRFVDIRTFGRLWWVPPHTSPHTVMTGLLSLGPEPFSPEFSSDYLISTLANRRKPIKTALLDQTIVAGVGNIYADESLFLSGIPPTRLCSQLTPDEIDRLRQQVIDVLSQAIEAGGTTLRDFRDVTGINGNYGGMAWVYNRNGQPCRQCGTPIARIKLGGRSSHFCPSCQPDPKTP</sequence>